<evidence type="ECO:0000259" key="2">
    <source>
        <dbReference type="Pfam" id="PF17389"/>
    </source>
</evidence>
<gene>
    <name evidence="4" type="ORF">PHYSODRAFT_488392</name>
</gene>
<dbReference type="AlphaFoldDB" id="G4Z6T8"/>
<dbReference type="SUPFAM" id="SSF48208">
    <property type="entry name" value="Six-hairpin glycosidases"/>
    <property type="match status" value="1"/>
</dbReference>
<keyword evidence="5" id="KW-1185">Reference proteome</keyword>
<dbReference type="Pfam" id="PF17389">
    <property type="entry name" value="Bac_rhamnosid6H"/>
    <property type="match status" value="1"/>
</dbReference>
<sequence length="815" mass="88043">MRGLQVAAVVVAACSTNILVEASTDYGVFTPKKLALGSAPTIASTDYTKGFTLTAADPIATLDYDYEVAGLPYFVVSAVSNGPVDVEVKYSEQFAVLSTNFSDGPSQFATAVANSRRVETHRFTQEEIGATVTSMLSQPGQRWQTLRLLSGDSVTFEAVGLQASIEVIDDLATLPGKFSSSNAKYNEIWNLGARAVSAACLDAGSQISSWSASEENGTFVPGTRPGVSYKTWNLSDYTLEFETQIIRGGVGFYVGYDIAANRGSLMFHLSSEYPANSTYVNTNMTLFPANSVTLTYGFDFVNTTDMKSYPMGNYEVPFNVKEYVWYPLTLNDYSTTGKGAIGFGGWQDQASFVRNVTATSLNDSTNVLYSNPMTDESVVLPEFGVQSNTYGVCLDGAKRDRYIWLGDFYHTTRIIGVANSKPEQITGTWEYLLDYQGSNGQYPGLMVMTYETPMPTPEVFMFNAGTADAYLNFPDYDILGLIGFVSYMEYFNDVDFARANWESLRNATAWLASCQESNGLIDVNKYVDVYVFLGSSAGTAVNAAAVQCLEGMAKVAEAVGDEGSANEWAAVAVTVKTAINELLWSDALGNYAVDVSTPEVYGVSATAFAITSGVASETQIKLCVESLEGLRQGPGYLDSSTTDNTTKISPNTNGFLLDALLQTGHTDEAVFLLDNLWDAMISNESYRSGASWEYVSQSLEPGLQEFTSLSHPWGGAPTYALTNYIAGIRPVDFGFRRWIVNPLVTGLGLTNANASVSTPYGSVAAAWTRDDTQLNVTITAPVGTEGTFEVVLLNSSSYTQSLNGTGEAISFTVQL</sequence>
<dbReference type="Gene3D" id="1.50.10.10">
    <property type="match status" value="1"/>
</dbReference>
<dbReference type="SMR" id="G4Z6T8"/>
<feature type="signal peptide" evidence="1">
    <location>
        <begin position="1"/>
        <end position="22"/>
    </location>
</feature>
<organism evidence="4 5">
    <name type="scientific">Phytophthora sojae (strain P6497)</name>
    <name type="common">Soybean stem and root rot agent</name>
    <name type="synonym">Phytophthora megasperma f. sp. glycines</name>
    <dbReference type="NCBI Taxonomy" id="1094619"/>
    <lineage>
        <taxon>Eukaryota</taxon>
        <taxon>Sar</taxon>
        <taxon>Stramenopiles</taxon>
        <taxon>Oomycota</taxon>
        <taxon>Peronosporomycetes</taxon>
        <taxon>Peronosporales</taxon>
        <taxon>Peronosporaceae</taxon>
        <taxon>Phytophthora</taxon>
    </lineage>
</organism>
<dbReference type="InterPro" id="IPR035398">
    <property type="entry name" value="Bac_rhamnosid_C"/>
</dbReference>
<dbReference type="InterPro" id="IPR008928">
    <property type="entry name" value="6-hairpin_glycosidase_sf"/>
</dbReference>
<reference evidence="4 5" key="1">
    <citation type="journal article" date="2006" name="Science">
        <title>Phytophthora genome sequences uncover evolutionary origins and mechanisms of pathogenesis.</title>
        <authorList>
            <person name="Tyler B.M."/>
            <person name="Tripathy S."/>
            <person name="Zhang X."/>
            <person name="Dehal P."/>
            <person name="Jiang R.H."/>
            <person name="Aerts A."/>
            <person name="Arredondo F.D."/>
            <person name="Baxter L."/>
            <person name="Bensasson D."/>
            <person name="Beynon J.L."/>
            <person name="Chapman J."/>
            <person name="Damasceno C.M."/>
            <person name="Dorrance A.E."/>
            <person name="Dou D."/>
            <person name="Dickerman A.W."/>
            <person name="Dubchak I.L."/>
            <person name="Garbelotto M."/>
            <person name="Gijzen M."/>
            <person name="Gordon S.G."/>
            <person name="Govers F."/>
            <person name="Grunwald N.J."/>
            <person name="Huang W."/>
            <person name="Ivors K.L."/>
            <person name="Jones R.W."/>
            <person name="Kamoun S."/>
            <person name="Krampis K."/>
            <person name="Lamour K.H."/>
            <person name="Lee M.K."/>
            <person name="McDonald W.H."/>
            <person name="Medina M."/>
            <person name="Meijer H.J."/>
            <person name="Nordberg E.K."/>
            <person name="Maclean D.J."/>
            <person name="Ospina-Giraldo M.D."/>
            <person name="Morris P.F."/>
            <person name="Phuntumart V."/>
            <person name="Putnam N.H."/>
            <person name="Rash S."/>
            <person name="Rose J.K."/>
            <person name="Sakihama Y."/>
            <person name="Salamov A.A."/>
            <person name="Savidor A."/>
            <person name="Scheuring C.F."/>
            <person name="Smith B.M."/>
            <person name="Sobral B.W."/>
            <person name="Terry A."/>
            <person name="Torto-Alalibo T.A."/>
            <person name="Win J."/>
            <person name="Xu Z."/>
            <person name="Zhang H."/>
            <person name="Grigoriev I.V."/>
            <person name="Rokhsar D.S."/>
            <person name="Boore J.L."/>
        </authorList>
    </citation>
    <scope>NUCLEOTIDE SEQUENCE [LARGE SCALE GENOMIC DNA]</scope>
    <source>
        <strain evidence="4 5">P6497</strain>
    </source>
</reference>
<dbReference type="GO" id="GO:0005975">
    <property type="term" value="P:carbohydrate metabolic process"/>
    <property type="evidence" value="ECO:0007669"/>
    <property type="project" value="InterPro"/>
</dbReference>
<evidence type="ECO:0008006" key="6">
    <source>
        <dbReference type="Google" id="ProtNLM"/>
    </source>
</evidence>
<protein>
    <recommendedName>
        <fullName evidence="6">Glycoside hydrolase family 78 protein</fullName>
    </recommendedName>
</protein>
<dbReference type="InterPro" id="IPR035396">
    <property type="entry name" value="Bac_rhamnosid6H"/>
</dbReference>
<proteinExistence type="predicted"/>
<feature type="domain" description="Alpha-L-rhamnosidase C-terminal" evidence="3">
    <location>
        <begin position="727"/>
        <end position="796"/>
    </location>
</feature>
<dbReference type="STRING" id="1094619.G4Z6T8"/>
<dbReference type="Proteomes" id="UP000002640">
    <property type="component" value="Unassembled WGS sequence"/>
</dbReference>
<dbReference type="PANTHER" id="PTHR34987:SF4">
    <property type="entry name" value="ALPHA-L-RHAMNOSIDASE C-TERMINAL DOMAIN-CONTAINING PROTEIN"/>
    <property type="match status" value="1"/>
</dbReference>
<dbReference type="Gene3D" id="2.60.420.10">
    <property type="entry name" value="Maltose phosphorylase, domain 3"/>
    <property type="match status" value="1"/>
</dbReference>
<accession>G4Z6T8</accession>
<evidence type="ECO:0000313" key="5">
    <source>
        <dbReference type="Proteomes" id="UP000002640"/>
    </source>
</evidence>
<evidence type="ECO:0000259" key="3">
    <source>
        <dbReference type="Pfam" id="PF17390"/>
    </source>
</evidence>
<dbReference type="Pfam" id="PF17390">
    <property type="entry name" value="Bac_rhamnosid_C"/>
    <property type="match status" value="1"/>
</dbReference>
<dbReference type="EMBL" id="JH159153">
    <property type="protein sequence ID" value="EGZ20994.1"/>
    <property type="molecule type" value="Genomic_DNA"/>
</dbReference>
<dbReference type="InParanoid" id="G4Z6T8"/>
<dbReference type="GeneID" id="20656280"/>
<keyword evidence="1" id="KW-0732">Signal</keyword>
<dbReference type="PANTHER" id="PTHR34987">
    <property type="entry name" value="C, PUTATIVE (AFU_ORTHOLOGUE AFUA_3G02880)-RELATED"/>
    <property type="match status" value="1"/>
</dbReference>
<evidence type="ECO:0000313" key="4">
    <source>
        <dbReference type="EMBL" id="EGZ20994.1"/>
    </source>
</evidence>
<evidence type="ECO:0000256" key="1">
    <source>
        <dbReference type="SAM" id="SignalP"/>
    </source>
</evidence>
<dbReference type="KEGG" id="psoj:PHYSODRAFT_488392"/>
<dbReference type="InterPro" id="IPR012341">
    <property type="entry name" value="6hp_glycosidase-like_sf"/>
</dbReference>
<feature type="chain" id="PRO_5003471906" description="Glycoside hydrolase family 78 protein" evidence="1">
    <location>
        <begin position="23"/>
        <end position="815"/>
    </location>
</feature>
<name>G4Z6T8_PHYSP</name>
<dbReference type="OMA" id="CIAADTA"/>
<dbReference type="RefSeq" id="XP_009523711.1">
    <property type="nucleotide sequence ID" value="XM_009525416.1"/>
</dbReference>
<feature type="domain" description="Alpha-L-rhamnosidase six-hairpin glycosidase" evidence="2">
    <location>
        <begin position="370"/>
        <end position="719"/>
    </location>
</feature>